<name>A0A9W9T896_9EURO</name>
<dbReference type="PANTHER" id="PTHR10443:SF12">
    <property type="entry name" value="DIPEPTIDASE"/>
    <property type="match status" value="1"/>
</dbReference>
<protein>
    <recommendedName>
        <fullName evidence="2">Dipeptidase</fullName>
        <ecNumber evidence="2">3.4.13.19</ecNumber>
    </recommendedName>
</protein>
<dbReference type="Proteomes" id="UP001150904">
    <property type="component" value="Unassembled WGS sequence"/>
</dbReference>
<evidence type="ECO:0000313" key="4">
    <source>
        <dbReference type="Proteomes" id="UP001150904"/>
    </source>
</evidence>
<evidence type="ECO:0000256" key="2">
    <source>
        <dbReference type="RuleBase" id="RU341113"/>
    </source>
</evidence>
<dbReference type="RefSeq" id="XP_058310365.1">
    <property type="nucleotide sequence ID" value="XM_058450903.1"/>
</dbReference>
<reference evidence="3" key="1">
    <citation type="submission" date="2022-12" db="EMBL/GenBank/DDBJ databases">
        <authorList>
            <person name="Petersen C."/>
        </authorList>
    </citation>
    <scope>NUCLEOTIDE SEQUENCE</scope>
    <source>
        <strain evidence="3">IBT 15544</strain>
    </source>
</reference>
<dbReference type="SUPFAM" id="SSF51556">
    <property type="entry name" value="Metallo-dependent hydrolases"/>
    <property type="match status" value="1"/>
</dbReference>
<gene>
    <name evidence="3" type="ORF">N7498_003841</name>
</gene>
<dbReference type="InterPro" id="IPR032466">
    <property type="entry name" value="Metal_Hydrolase"/>
</dbReference>
<proteinExistence type="inferred from homology"/>
<evidence type="ECO:0000313" key="3">
    <source>
        <dbReference type="EMBL" id="KAJ5212195.1"/>
    </source>
</evidence>
<comment type="similarity">
    <text evidence="2">Belongs to the metallo-dependent hydrolases superfamily. Peptidase M19 family.</text>
</comment>
<keyword evidence="2" id="KW-0645">Protease</keyword>
<organism evidence="3 4">
    <name type="scientific">Penicillium cinerascens</name>
    <dbReference type="NCBI Taxonomy" id="70096"/>
    <lineage>
        <taxon>Eukaryota</taxon>
        <taxon>Fungi</taxon>
        <taxon>Dikarya</taxon>
        <taxon>Ascomycota</taxon>
        <taxon>Pezizomycotina</taxon>
        <taxon>Eurotiomycetes</taxon>
        <taxon>Eurotiomycetidae</taxon>
        <taxon>Eurotiales</taxon>
        <taxon>Aspergillaceae</taxon>
        <taxon>Penicillium</taxon>
    </lineage>
</organism>
<dbReference type="GO" id="GO:0046872">
    <property type="term" value="F:metal ion binding"/>
    <property type="evidence" value="ECO:0007669"/>
    <property type="project" value="UniProtKB-UniRule"/>
</dbReference>
<dbReference type="GeneID" id="83178204"/>
<sequence length="391" mass="44106">MSMKQALDILKSVPLIDGHNDWPHLIRGFYDNQLNDRFEPEKDLVGHVDLKRLRNGKSGGAFWSVYVDCPESEDFTDDAAHLETLRDTLQQIDLVHRLVDMYSDHMGLVDRASDVMRLFKDGKFASLIGVEGLHQIANSSSVLRLYHRLGVRYVTLAHNKNNLYADSATAIIPAHDGLSAEGKLMVREMNRIGMIIDLSHTSEAVMHQVLDISEAPVVFSHSSTASIVPHPRNVPDTVLEKLRINKGVIMITFIPSLAHVDATRANMEHVIDHIMHAGKLIGYDHIGIGSDYDGMFSAVEGVEDVARYPHLVARMLERGIVRSDVEKVIGLNLIRVLKDVELQSISSKAQRPFMQDEVKQLWNEKFRGFVREAYPRAERDLPRTSLPEARK</sequence>
<comment type="catalytic activity">
    <reaction evidence="2">
        <text>an L-aminoacyl-L-amino acid + H2O = 2 an L-alpha-amino acid</text>
        <dbReference type="Rhea" id="RHEA:48940"/>
        <dbReference type="ChEBI" id="CHEBI:15377"/>
        <dbReference type="ChEBI" id="CHEBI:59869"/>
        <dbReference type="ChEBI" id="CHEBI:77460"/>
        <dbReference type="EC" id="3.4.13.19"/>
    </reaction>
</comment>
<keyword evidence="2" id="KW-0482">Metalloprotease</keyword>
<comment type="cofactor">
    <cofactor evidence="2">
        <name>Zn(2+)</name>
        <dbReference type="ChEBI" id="CHEBI:29105"/>
    </cofactor>
</comment>
<dbReference type="Pfam" id="PF01244">
    <property type="entry name" value="Peptidase_M19"/>
    <property type="match status" value="1"/>
</dbReference>
<dbReference type="PANTHER" id="PTHR10443">
    <property type="entry name" value="MICROSOMAL DIPEPTIDASE"/>
    <property type="match status" value="1"/>
</dbReference>
<accession>A0A9W9T896</accession>
<keyword evidence="2" id="KW-0479">Metal-binding</keyword>
<keyword evidence="2" id="KW-0862">Zinc</keyword>
<keyword evidence="4" id="KW-1185">Reference proteome</keyword>
<keyword evidence="1 2" id="KW-0224">Dipeptidase</keyword>
<dbReference type="Gene3D" id="3.20.20.140">
    <property type="entry name" value="Metal-dependent hydrolases"/>
    <property type="match status" value="1"/>
</dbReference>
<dbReference type="InterPro" id="IPR008257">
    <property type="entry name" value="Pept_M19"/>
</dbReference>
<evidence type="ECO:0000256" key="1">
    <source>
        <dbReference type="ARBA" id="ARBA00022997"/>
    </source>
</evidence>
<dbReference type="EC" id="3.4.13.19" evidence="2"/>
<dbReference type="CDD" id="cd01301">
    <property type="entry name" value="rDP_like"/>
    <property type="match status" value="1"/>
</dbReference>
<dbReference type="EMBL" id="JAPQKR010000008">
    <property type="protein sequence ID" value="KAJ5212195.1"/>
    <property type="molecule type" value="Genomic_DNA"/>
</dbReference>
<dbReference type="PROSITE" id="PS51365">
    <property type="entry name" value="RENAL_DIPEPTIDASE_2"/>
    <property type="match status" value="1"/>
</dbReference>
<dbReference type="AlphaFoldDB" id="A0A9W9T896"/>
<reference evidence="3" key="2">
    <citation type="journal article" date="2023" name="IMA Fungus">
        <title>Comparative genomic study of the Penicillium genus elucidates a diverse pangenome and 15 lateral gene transfer events.</title>
        <authorList>
            <person name="Petersen C."/>
            <person name="Sorensen T."/>
            <person name="Nielsen M.R."/>
            <person name="Sondergaard T.E."/>
            <person name="Sorensen J.L."/>
            <person name="Fitzpatrick D.A."/>
            <person name="Frisvad J.C."/>
            <person name="Nielsen K.L."/>
        </authorList>
    </citation>
    <scope>NUCLEOTIDE SEQUENCE</scope>
    <source>
        <strain evidence="3">IBT 15544</strain>
    </source>
</reference>
<comment type="caution">
    <text evidence="3">The sequence shown here is derived from an EMBL/GenBank/DDBJ whole genome shotgun (WGS) entry which is preliminary data.</text>
</comment>
<dbReference type="GO" id="GO:0006508">
    <property type="term" value="P:proteolysis"/>
    <property type="evidence" value="ECO:0007669"/>
    <property type="project" value="UniProtKB-KW"/>
</dbReference>
<keyword evidence="2" id="KW-0378">Hydrolase</keyword>
<dbReference type="GO" id="GO:0070573">
    <property type="term" value="F:metallodipeptidase activity"/>
    <property type="evidence" value="ECO:0007669"/>
    <property type="project" value="InterPro"/>
</dbReference>
<dbReference type="OrthoDB" id="445695at2759"/>